<dbReference type="STRING" id="50429.A0A2B4R9X0"/>
<dbReference type="Gene3D" id="3.60.10.10">
    <property type="entry name" value="Endonuclease/exonuclease/phosphatase"/>
    <property type="match status" value="1"/>
</dbReference>
<dbReference type="Pfam" id="PF02866">
    <property type="entry name" value="Ldh_1_C"/>
    <property type="match status" value="1"/>
</dbReference>
<dbReference type="InterPro" id="IPR043502">
    <property type="entry name" value="DNA/RNA_pol_sf"/>
</dbReference>
<evidence type="ECO:0000256" key="5">
    <source>
        <dbReference type="ARBA" id="ARBA00023027"/>
    </source>
</evidence>
<dbReference type="Pfam" id="PF00078">
    <property type="entry name" value="RVT_1"/>
    <property type="match status" value="1"/>
</dbReference>
<dbReference type="InterPro" id="IPR036291">
    <property type="entry name" value="NAD(P)-bd_dom_sf"/>
</dbReference>
<dbReference type="OrthoDB" id="4069699at2759"/>
<evidence type="ECO:0000256" key="4">
    <source>
        <dbReference type="ARBA" id="ARBA00023002"/>
    </source>
</evidence>
<dbReference type="HAMAP" id="MF_01517">
    <property type="entry name" value="Malate_dehydrog_2"/>
    <property type="match status" value="1"/>
</dbReference>
<dbReference type="EC" id="1.1.1.37" evidence="2"/>
<dbReference type="GO" id="GO:0006108">
    <property type="term" value="P:malate metabolic process"/>
    <property type="evidence" value="ECO:0007669"/>
    <property type="project" value="InterPro"/>
</dbReference>
<dbReference type="Gene3D" id="3.40.50.720">
    <property type="entry name" value="NAD(P)-binding Rossmann-like Domain"/>
    <property type="match status" value="1"/>
</dbReference>
<dbReference type="NCBIfam" id="TIGR01759">
    <property type="entry name" value="MalateDH-SF1"/>
    <property type="match status" value="1"/>
</dbReference>
<dbReference type="InterPro" id="IPR001236">
    <property type="entry name" value="Lactate/malate_DH_N"/>
</dbReference>
<sequence length="842" mass="94282">MENRNHEKMKGGDVGMCIDENIKFSWLKDLENLHPDLKHLWIEIPGRNRHSKVFIGAMYCSTRVLSTQEWLNNVEDMLSHINNWDGLLMLTSDMNIDLLNRDCATTRQYNELLEVFYLQQMVQEPTRVSRHSRSLIDHIVTNCPNRITHTDILPCSIISDHDERTLTGNNPPIPFKDLLGGIKNLPPHEDDRLTFNLCPITYHEVFQALKTLHADCSTGPDLIPARFLKLAAKAIASPLTNILNNLISKSIFPRIWKVGRVSPIPKIGNPSDESHFRPVSILPFLSKVIEKLVAQQIVDYIEVNQSLKQTMSGFGKGHSTTTVLLRVRDDIIRAMKKGELTLMVLADYSKTFDTVSYSVIIQKMCRMGFSKPFLSWMTNYLCDCCQYVQIDDKKLTLESLLFGVPQGSILGPLLFNICTADLQDNFNDSISWYQYAGDTTLYKQSSVNNLVQNVADFNNSLSNMASWSCTSNLTLNPVKTKQMVLSTNQLARVHVLKHQMTQLEILNRQLEREPLRICITGAAGQIAYSLLYSVCKGDVFGTNQPLSVLLLDIVPMMPVLEGVVMELQDCAFPLLQEVISTSEPGEAFSNIDVAILVGAMPRKQGMERKDLLKANAKIFVEQGKALNQHAKKTVKVLVVGNPANTNCMVAKMNAPSIPPENFTCLTRLDMNRAKAQIASRIGTQVEVVKNIIIWGNHSSTQYPDVNHGTVLMSDGSVSIRQAVSDDTWLNGEFITTVQKRGAAIISARKLSSAMSAAKAICDHMRDWWFGTAEGELVSMGVVSDGSYGIPKDIVYSFPVKISSNHKYEIVQGLAIDDFSREKMDATAKELVEEKESCQSFLE</sequence>
<name>A0A2B4R9X0_STYPI</name>
<dbReference type="NCBIfam" id="NF003916">
    <property type="entry name" value="PRK05442.1"/>
    <property type="match status" value="1"/>
</dbReference>
<dbReference type="AlphaFoldDB" id="A0A2B4R9X0"/>
<dbReference type="GO" id="GO:0030060">
    <property type="term" value="F:L-malate dehydrogenase (NAD+) activity"/>
    <property type="evidence" value="ECO:0007669"/>
    <property type="project" value="UniProtKB-EC"/>
</dbReference>
<dbReference type="InterPro" id="IPR000477">
    <property type="entry name" value="RT_dom"/>
</dbReference>
<dbReference type="PROSITE" id="PS00068">
    <property type="entry name" value="MDH"/>
    <property type="match status" value="1"/>
</dbReference>
<dbReference type="InterPro" id="IPR015955">
    <property type="entry name" value="Lactate_DH/Glyco_Ohase_4_C"/>
</dbReference>
<dbReference type="SUPFAM" id="SSF56672">
    <property type="entry name" value="DNA/RNA polymerases"/>
    <property type="match status" value="1"/>
</dbReference>
<dbReference type="PANTHER" id="PTHR23382">
    <property type="entry name" value="MALATE DEHYDROGENASE"/>
    <property type="match status" value="1"/>
</dbReference>
<dbReference type="CDD" id="cd01650">
    <property type="entry name" value="RT_nLTR_like"/>
    <property type="match status" value="1"/>
</dbReference>
<gene>
    <name evidence="7" type="primary">MDH1</name>
    <name evidence="7" type="ORF">AWC38_SpisGene22752</name>
</gene>
<dbReference type="InterPro" id="IPR036691">
    <property type="entry name" value="Endo/exonu/phosph_ase_sf"/>
</dbReference>
<proteinExistence type="inferred from homology"/>
<dbReference type="PROSITE" id="PS50878">
    <property type="entry name" value="RT_POL"/>
    <property type="match status" value="1"/>
</dbReference>
<keyword evidence="4" id="KW-0560">Oxidoreductase</keyword>
<dbReference type="InterPro" id="IPR001252">
    <property type="entry name" value="Malate_DH_AS"/>
</dbReference>
<dbReference type="InterPro" id="IPR010945">
    <property type="entry name" value="Malate_DH_type2"/>
</dbReference>
<dbReference type="Proteomes" id="UP000225706">
    <property type="component" value="Unassembled WGS sequence"/>
</dbReference>
<dbReference type="NCBIfam" id="TIGR01758">
    <property type="entry name" value="MDH_euk_cyt"/>
    <property type="match status" value="1"/>
</dbReference>
<evidence type="ECO:0000259" key="6">
    <source>
        <dbReference type="PROSITE" id="PS50878"/>
    </source>
</evidence>
<evidence type="ECO:0000313" key="7">
    <source>
        <dbReference type="EMBL" id="PFX13188.1"/>
    </source>
</evidence>
<dbReference type="InterPro" id="IPR022383">
    <property type="entry name" value="Lactate/malate_DH_C"/>
</dbReference>
<protein>
    <recommendedName>
        <fullName evidence="3">Malate dehydrogenase, cytoplasmic</fullName>
        <ecNumber evidence="2">1.1.1.37</ecNumber>
    </recommendedName>
</protein>
<evidence type="ECO:0000313" key="8">
    <source>
        <dbReference type="Proteomes" id="UP000225706"/>
    </source>
</evidence>
<dbReference type="Gene3D" id="3.90.110.10">
    <property type="entry name" value="Lactate dehydrogenase/glycoside hydrolase, family 4, C-terminal"/>
    <property type="match status" value="1"/>
</dbReference>
<dbReference type="CDD" id="cd01336">
    <property type="entry name" value="MDH_cytoplasmic_cytosolic"/>
    <property type="match status" value="1"/>
</dbReference>
<evidence type="ECO:0000256" key="2">
    <source>
        <dbReference type="ARBA" id="ARBA00012995"/>
    </source>
</evidence>
<evidence type="ECO:0000256" key="1">
    <source>
        <dbReference type="ARBA" id="ARBA00009613"/>
    </source>
</evidence>
<dbReference type="SUPFAM" id="SSF51735">
    <property type="entry name" value="NAD(P)-binding Rossmann-fold domains"/>
    <property type="match status" value="1"/>
</dbReference>
<dbReference type="Pfam" id="PF00056">
    <property type="entry name" value="Ldh_1_N"/>
    <property type="match status" value="1"/>
</dbReference>
<evidence type="ECO:0000256" key="3">
    <source>
        <dbReference type="ARBA" id="ARBA00019899"/>
    </source>
</evidence>
<keyword evidence="5" id="KW-0520">NAD</keyword>
<accession>A0A2B4R9X0</accession>
<dbReference type="SUPFAM" id="SSF56219">
    <property type="entry name" value="DNase I-like"/>
    <property type="match status" value="1"/>
</dbReference>
<keyword evidence="8" id="KW-1185">Reference proteome</keyword>
<dbReference type="EMBL" id="LSMT01001045">
    <property type="protein sequence ID" value="PFX13188.1"/>
    <property type="molecule type" value="Genomic_DNA"/>
</dbReference>
<reference evidence="8" key="1">
    <citation type="journal article" date="2017" name="bioRxiv">
        <title>Comparative analysis of the genomes of Stylophora pistillata and Acropora digitifera provides evidence for extensive differences between species of corals.</title>
        <authorList>
            <person name="Voolstra C.R."/>
            <person name="Li Y."/>
            <person name="Liew Y.J."/>
            <person name="Baumgarten S."/>
            <person name="Zoccola D."/>
            <person name="Flot J.-F."/>
            <person name="Tambutte S."/>
            <person name="Allemand D."/>
            <person name="Aranda M."/>
        </authorList>
    </citation>
    <scope>NUCLEOTIDE SEQUENCE [LARGE SCALE GENOMIC DNA]</scope>
</reference>
<feature type="domain" description="Reverse transcriptase" evidence="6">
    <location>
        <begin position="245"/>
        <end position="510"/>
    </location>
</feature>
<dbReference type="FunFam" id="3.40.50.720:FF:000010">
    <property type="entry name" value="Malate dehydrogenase"/>
    <property type="match status" value="1"/>
</dbReference>
<organism evidence="7 8">
    <name type="scientific">Stylophora pistillata</name>
    <name type="common">Smooth cauliflower coral</name>
    <dbReference type="NCBI Taxonomy" id="50429"/>
    <lineage>
        <taxon>Eukaryota</taxon>
        <taxon>Metazoa</taxon>
        <taxon>Cnidaria</taxon>
        <taxon>Anthozoa</taxon>
        <taxon>Hexacorallia</taxon>
        <taxon>Scleractinia</taxon>
        <taxon>Astrocoeniina</taxon>
        <taxon>Pocilloporidae</taxon>
        <taxon>Stylophora</taxon>
    </lineage>
</organism>
<dbReference type="FunFam" id="3.90.110.10:FF:000002">
    <property type="entry name" value="Malate dehydrogenase"/>
    <property type="match status" value="1"/>
</dbReference>
<dbReference type="SUPFAM" id="SSF56327">
    <property type="entry name" value="LDH C-terminal domain-like"/>
    <property type="match status" value="1"/>
</dbReference>
<comment type="similarity">
    <text evidence="1">Belongs to the LDH/MDH superfamily. MDH type 2 family.</text>
</comment>
<comment type="caution">
    <text evidence="7">The sequence shown here is derived from an EMBL/GenBank/DDBJ whole genome shotgun (WGS) entry which is preliminary data.</text>
</comment>
<dbReference type="InterPro" id="IPR011274">
    <property type="entry name" value="Malate_DH_NAD-dep_euk"/>
</dbReference>